<gene>
    <name evidence="2" type="ORF">RIF29_19654</name>
</gene>
<accession>A0AAN9I5P0</accession>
<keyword evidence="3" id="KW-1185">Reference proteome</keyword>
<evidence type="ECO:0000256" key="1">
    <source>
        <dbReference type="SAM" id="MobiDB-lite"/>
    </source>
</evidence>
<reference evidence="2 3" key="1">
    <citation type="submission" date="2024-01" db="EMBL/GenBank/DDBJ databases">
        <title>The genomes of 5 underutilized Papilionoideae crops provide insights into root nodulation and disease resistanc.</title>
        <authorList>
            <person name="Yuan L."/>
        </authorList>
    </citation>
    <scope>NUCLEOTIDE SEQUENCE [LARGE SCALE GENOMIC DNA]</scope>
    <source>
        <strain evidence="2">ZHUSHIDOU_FW_LH</strain>
        <tissue evidence="2">Leaf</tissue>
    </source>
</reference>
<feature type="compositionally biased region" description="Basic and acidic residues" evidence="1">
    <location>
        <begin position="95"/>
        <end position="127"/>
    </location>
</feature>
<organism evidence="2 3">
    <name type="scientific">Crotalaria pallida</name>
    <name type="common">Smooth rattlebox</name>
    <name type="synonym">Crotalaria striata</name>
    <dbReference type="NCBI Taxonomy" id="3830"/>
    <lineage>
        <taxon>Eukaryota</taxon>
        <taxon>Viridiplantae</taxon>
        <taxon>Streptophyta</taxon>
        <taxon>Embryophyta</taxon>
        <taxon>Tracheophyta</taxon>
        <taxon>Spermatophyta</taxon>
        <taxon>Magnoliopsida</taxon>
        <taxon>eudicotyledons</taxon>
        <taxon>Gunneridae</taxon>
        <taxon>Pentapetalae</taxon>
        <taxon>rosids</taxon>
        <taxon>fabids</taxon>
        <taxon>Fabales</taxon>
        <taxon>Fabaceae</taxon>
        <taxon>Papilionoideae</taxon>
        <taxon>50 kb inversion clade</taxon>
        <taxon>genistoids sensu lato</taxon>
        <taxon>core genistoids</taxon>
        <taxon>Crotalarieae</taxon>
        <taxon>Crotalaria</taxon>
    </lineage>
</organism>
<dbReference type="EMBL" id="JAYWIO010000004">
    <property type="protein sequence ID" value="KAK7266992.1"/>
    <property type="molecule type" value="Genomic_DNA"/>
</dbReference>
<evidence type="ECO:0000313" key="3">
    <source>
        <dbReference type="Proteomes" id="UP001372338"/>
    </source>
</evidence>
<comment type="caution">
    <text evidence="2">The sequence shown here is derived from an EMBL/GenBank/DDBJ whole genome shotgun (WGS) entry which is preliminary data.</text>
</comment>
<protein>
    <submittedName>
        <fullName evidence="2">Uncharacterized protein</fullName>
    </submittedName>
</protein>
<proteinExistence type="predicted"/>
<feature type="region of interest" description="Disordered" evidence="1">
    <location>
        <begin position="91"/>
        <end position="171"/>
    </location>
</feature>
<name>A0AAN9I5P0_CROPI</name>
<dbReference type="Proteomes" id="UP001372338">
    <property type="component" value="Unassembled WGS sequence"/>
</dbReference>
<evidence type="ECO:0000313" key="2">
    <source>
        <dbReference type="EMBL" id="KAK7266992.1"/>
    </source>
</evidence>
<feature type="compositionally biased region" description="Basic and acidic residues" evidence="1">
    <location>
        <begin position="136"/>
        <end position="165"/>
    </location>
</feature>
<dbReference type="AlphaFoldDB" id="A0AAN9I5P0"/>
<sequence>MTLLQAWIKEHFPNIGCAIPRKDYQEHMPRVLKWEVKNPFITNDQYRDRIRRIRELVHPMQMTGVLDKQAIQQILDLCDKPISEDVPCVVGMRGGRAERGSKAERAGRPERGGRATRGGRAEREGSRGVRGGIADRGNRAETGGRGELGGRAEKGGKAKRSDGRRVRARHH</sequence>